<gene>
    <name evidence="2" type="ORF">SDC9_57967</name>
</gene>
<evidence type="ECO:0000259" key="1">
    <source>
        <dbReference type="Pfam" id="PF07715"/>
    </source>
</evidence>
<dbReference type="Pfam" id="PF07715">
    <property type="entry name" value="Plug"/>
    <property type="match status" value="1"/>
</dbReference>
<dbReference type="InterPro" id="IPR008969">
    <property type="entry name" value="CarboxyPept-like_regulatory"/>
</dbReference>
<comment type="caution">
    <text evidence="2">The sequence shown here is derived from an EMBL/GenBank/DDBJ whole genome shotgun (WGS) entry which is preliminary data.</text>
</comment>
<evidence type="ECO:0000313" key="2">
    <source>
        <dbReference type="EMBL" id="MPM11619.1"/>
    </source>
</evidence>
<dbReference type="EMBL" id="VSSQ01001854">
    <property type="protein sequence ID" value="MPM11619.1"/>
    <property type="molecule type" value="Genomic_DNA"/>
</dbReference>
<dbReference type="InterPro" id="IPR037066">
    <property type="entry name" value="Plug_dom_sf"/>
</dbReference>
<name>A0A644X6B0_9ZZZZ</name>
<dbReference type="InterPro" id="IPR012910">
    <property type="entry name" value="Plug_dom"/>
</dbReference>
<dbReference type="AlphaFoldDB" id="A0A644X6B0"/>
<dbReference type="Gene3D" id="2.170.130.10">
    <property type="entry name" value="TonB-dependent receptor, plug domain"/>
    <property type="match status" value="1"/>
</dbReference>
<dbReference type="SUPFAM" id="SSF49464">
    <property type="entry name" value="Carboxypeptidase regulatory domain-like"/>
    <property type="match status" value="1"/>
</dbReference>
<dbReference type="Pfam" id="PF13715">
    <property type="entry name" value="CarbopepD_reg_2"/>
    <property type="match status" value="1"/>
</dbReference>
<feature type="domain" description="TonB-dependent receptor plug" evidence="1">
    <location>
        <begin position="128"/>
        <end position="219"/>
    </location>
</feature>
<sequence length="774" mass="87335">MKKIALFLFISALTVASFAQKGTIRGFVYDKGNSEPVIFTNVYLKGTTYGSPTDINGYFTISQIPPGTYELMITYLGYDTLRETITIKAGELISKKYYLEKGARTINTVDIYGSSGDDTTQTLISKETVTPIEIKQVPMFGSPDIVQYITNIPGIISTGDQGGQLYIRGGSSIQNKVLLDGMVVYNPFHSIGLFSVFETEIIRNVDVYTGGFGAEYGGRISSVMDITTRDGNKKNYSGVFMANPFGANLVFEGPIVKDKGKGFNSSFILAAKNSYLSESSKIFYNYIDTAGLPFDFRDIYGKVSLATDNGTKINFFGFNFTDDVTYRSIANFAWDASGGGTNFVIVPGASPMLIDGIFSYSDYNITLTDQTNLPKTSSIKGFNASLGFTYFPGKNSDLKYGLELQGFNTDLTFYNTARRLISQQDNTTEVALYVKYKTIIDSVFIIEPSFRLQAYPSLSEISPEPRLAMKYNVTPKFRVKAAGGLYTQNLISASSDRDVVNLFYGFISGPENLQEDFDGKDVTSRLQKAQHAIFGFEFGPFKLSKDNLRPRTLTFNLELYYKNFSQLTNINRNKVYDDTGEYYDKPDYLKKDFIVENGDAEGIDLSVKYNSKKLYLWGVYSYGFVHRYDGLIHYAPHYDRRHNANLVASYRFGEHSKWEVSFRWNLGSGFPFTQNAGFYPSINFTDGLDTDIFTSEEELGVLYDEYNKGRLPYYHRLDFSAKRTFYLSETVKLEANFAITNLYNRANVFYFDRITNERVDQLPMMPSLGLSLRF</sequence>
<protein>
    <recommendedName>
        <fullName evidence="1">TonB-dependent receptor plug domain-containing protein</fullName>
    </recommendedName>
</protein>
<proteinExistence type="predicted"/>
<organism evidence="2">
    <name type="scientific">bioreactor metagenome</name>
    <dbReference type="NCBI Taxonomy" id="1076179"/>
    <lineage>
        <taxon>unclassified sequences</taxon>
        <taxon>metagenomes</taxon>
        <taxon>ecological metagenomes</taxon>
    </lineage>
</organism>
<dbReference type="SUPFAM" id="SSF56935">
    <property type="entry name" value="Porins"/>
    <property type="match status" value="1"/>
</dbReference>
<dbReference type="Gene3D" id="2.60.40.1120">
    <property type="entry name" value="Carboxypeptidase-like, regulatory domain"/>
    <property type="match status" value="1"/>
</dbReference>
<reference evidence="2" key="1">
    <citation type="submission" date="2019-08" db="EMBL/GenBank/DDBJ databases">
        <authorList>
            <person name="Kucharzyk K."/>
            <person name="Murdoch R.W."/>
            <person name="Higgins S."/>
            <person name="Loffler F."/>
        </authorList>
    </citation>
    <scope>NUCLEOTIDE SEQUENCE</scope>
</reference>
<accession>A0A644X6B0</accession>